<reference evidence="1 2" key="1">
    <citation type="submission" date="2020-08" db="EMBL/GenBank/DDBJ databases">
        <title>Genomic Encyclopedia of Type Strains, Phase IV (KMG-IV): sequencing the most valuable type-strain genomes for metagenomic binning, comparative biology and taxonomic classification.</title>
        <authorList>
            <person name="Goeker M."/>
        </authorList>
    </citation>
    <scope>NUCLEOTIDE SEQUENCE [LARGE SCALE GENOMIC DNA]</scope>
    <source>
        <strain evidence="1 2">DSM 22336</strain>
    </source>
</reference>
<name>A0A841LT59_9HYPH</name>
<dbReference type="SUPFAM" id="SSF102588">
    <property type="entry name" value="LmbE-like"/>
    <property type="match status" value="1"/>
</dbReference>
<accession>A0A841LT59</accession>
<dbReference type="InterPro" id="IPR003737">
    <property type="entry name" value="GlcNAc_PI_deacetylase-related"/>
</dbReference>
<dbReference type="EMBL" id="JACIIU010000003">
    <property type="protein sequence ID" value="MBB6260456.1"/>
    <property type="molecule type" value="Genomic_DNA"/>
</dbReference>
<evidence type="ECO:0000313" key="1">
    <source>
        <dbReference type="EMBL" id="MBB6260456.1"/>
    </source>
</evidence>
<sequence>MLTARQKIEKQMAAPALVRLHRSLSRLQSTVTMMNTGAHPDDEQSGMLAYFRFALGMRVIIGCSTRGEGGQNVLGPERSGALGAVRSRELEEAARAIDSDVTWLGHGPQDPVHDFGFSKDGDGTFLHWGEDRTIERLVRAYRTDRPDIVIPTFLDVPGQHGHHRAMTRAAEKAIHLAADPKAYPEHFDEGLSVWQVGKYYLPAWTGGSNGYYDDEVPPPSATVTVRAEGRDVATGADYDRIGEWSRYYHASQGMGYWPENPKTEWPLHLLLNSVKTRSETSVLDGLPANLEQLAAFSGLSAKAVSSLRDAQDALDHGISAFPDRGAIMACLVEAAKAIEIAREHASADFLKLHEHRLSKKLTQIHHALFEAANLFENAALTSRTLMPGQATGLKVSLSDEYRRYKVRVEAIFPVCVGVIATEQNGRHFNFDIIAETEAEYSPVFEPDWTSLQGNGQAHIVLTADFSGYQASAQFDLEEPFAVLPASSLTLDPPAFILPLQDKSTENLTTYMSINGAQAPVRFIAPENWSVSQDGAQVTLTRPEKPEQGLLRFTPQIDGREAFKVDHISYPHIGALSYREPELLQVLALDLTLPKGAKIGYAGGGADRVGLWLSRMGLDVTMLTEKHFAGDLSQFTTIVVGIFAFGLRKDLAAATAKLHDFVHKGGHLVSLYHRPSDGWVPETTPPLRLNIGTPSLRWRVTDPASDVTILQPEHKLLKGPNHIDMSDFDGWDKERGLYFISGWDDAYVPLLSMHDANEQPLFGALLSAEIGQGRHTHTSLVLHHQLDKLVPGVFRLVANLVQPA</sequence>
<dbReference type="SUPFAM" id="SSF52317">
    <property type="entry name" value="Class I glutamine amidotransferase-like"/>
    <property type="match status" value="1"/>
</dbReference>
<evidence type="ECO:0000313" key="2">
    <source>
        <dbReference type="Proteomes" id="UP000555393"/>
    </source>
</evidence>
<dbReference type="AlphaFoldDB" id="A0A841LT59"/>
<dbReference type="InterPro" id="IPR029062">
    <property type="entry name" value="Class_I_gatase-like"/>
</dbReference>
<organism evidence="1 2">
    <name type="scientific">Paenochrobactrum gallinarii</name>
    <dbReference type="NCBI Taxonomy" id="643673"/>
    <lineage>
        <taxon>Bacteria</taxon>
        <taxon>Pseudomonadati</taxon>
        <taxon>Pseudomonadota</taxon>
        <taxon>Alphaproteobacteria</taxon>
        <taxon>Hyphomicrobiales</taxon>
        <taxon>Brucellaceae</taxon>
        <taxon>Paenochrobactrum</taxon>
    </lineage>
</organism>
<dbReference type="RefSeq" id="WP_184220844.1">
    <property type="nucleotide sequence ID" value="NZ_JACIIU010000003.1"/>
</dbReference>
<dbReference type="Proteomes" id="UP000555393">
    <property type="component" value="Unassembled WGS sequence"/>
</dbReference>
<dbReference type="Pfam" id="PF02585">
    <property type="entry name" value="PIG-L"/>
    <property type="match status" value="1"/>
</dbReference>
<dbReference type="InterPro" id="IPR024078">
    <property type="entry name" value="LmbE-like_dom_sf"/>
</dbReference>
<keyword evidence="2" id="KW-1185">Reference proteome</keyword>
<dbReference type="Gene3D" id="3.40.50.10320">
    <property type="entry name" value="LmbE-like"/>
    <property type="match status" value="1"/>
</dbReference>
<proteinExistence type="predicted"/>
<comment type="caution">
    <text evidence="1">The sequence shown here is derived from an EMBL/GenBank/DDBJ whole genome shotgun (WGS) entry which is preliminary data.</text>
</comment>
<gene>
    <name evidence="1" type="ORF">FHS77_000990</name>
</gene>
<protein>
    <submittedName>
        <fullName evidence="1">LmbE family N-acetylglucosaminyl deacetylase</fullName>
    </submittedName>
</protein>